<dbReference type="Pfam" id="PF13366">
    <property type="entry name" value="PDDEXK_3"/>
    <property type="match status" value="1"/>
</dbReference>
<name>A0A1W6LKI0_9BACT</name>
<dbReference type="AlphaFoldDB" id="A0A1W6LKI0"/>
<dbReference type="Proteomes" id="UP000193334">
    <property type="component" value="Chromosome"/>
</dbReference>
<proteinExistence type="predicted"/>
<accession>A0A1W6LKI0</accession>
<gene>
    <name evidence="1" type="ORF">STSP1_00676</name>
</gene>
<dbReference type="KEGG" id="pbp:STSP1_00676"/>
<organism evidence="1 2">
    <name type="scientific">Sedimentisphaera salicampi</name>
    <dbReference type="NCBI Taxonomy" id="1941349"/>
    <lineage>
        <taxon>Bacteria</taxon>
        <taxon>Pseudomonadati</taxon>
        <taxon>Planctomycetota</taxon>
        <taxon>Phycisphaerae</taxon>
        <taxon>Sedimentisphaerales</taxon>
        <taxon>Sedimentisphaeraceae</taxon>
        <taxon>Sedimentisphaera</taxon>
    </lineage>
</organism>
<reference evidence="2" key="1">
    <citation type="submission" date="2017-04" db="EMBL/GenBank/DDBJ databases">
        <title>Comparative genomics and description of representatives of a novel lineage of planctomycetes thriving in anoxic sediments.</title>
        <authorList>
            <person name="Spring S."/>
            <person name="Bunk B."/>
            <person name="Sproer C."/>
        </authorList>
    </citation>
    <scope>NUCLEOTIDE SEQUENCE [LARGE SCALE GENOMIC DNA]</scope>
    <source>
        <strain evidence="2">ST-PulAB-D4</strain>
    </source>
</reference>
<sequence>MYKQEGYDLISAAFEVYNTLGYGFLEEVYQEALEIELQYRCIEFQSQPILHINYKSVTLNKYYRPDLYVSGGIVVELKAIEGLTKVEEAQIFNYLKATDKNVGYLINWGNKNKLEWKRFIVSR</sequence>
<keyword evidence="2" id="KW-1185">Reference proteome</keyword>
<dbReference type="InterPro" id="IPR026350">
    <property type="entry name" value="GxxExxY"/>
</dbReference>
<protein>
    <submittedName>
        <fullName evidence="1">GxxExxY protein</fullName>
    </submittedName>
</protein>
<evidence type="ECO:0000313" key="2">
    <source>
        <dbReference type="Proteomes" id="UP000193334"/>
    </source>
</evidence>
<dbReference type="STRING" id="1941349.STSP1_00676"/>
<evidence type="ECO:0000313" key="1">
    <source>
        <dbReference type="EMBL" id="ARN56300.1"/>
    </source>
</evidence>
<dbReference type="NCBIfam" id="TIGR04256">
    <property type="entry name" value="GxxExxY"/>
    <property type="match status" value="1"/>
</dbReference>
<dbReference type="EMBL" id="CP021023">
    <property type="protein sequence ID" value="ARN56300.1"/>
    <property type="molecule type" value="Genomic_DNA"/>
</dbReference>